<proteinExistence type="predicted"/>
<gene>
    <name evidence="1" type="ORF">MO867_18385</name>
</gene>
<organism evidence="1 2">
    <name type="scientific">Microbulbifer okhotskensis</name>
    <dbReference type="NCBI Taxonomy" id="2926617"/>
    <lineage>
        <taxon>Bacteria</taxon>
        <taxon>Pseudomonadati</taxon>
        <taxon>Pseudomonadota</taxon>
        <taxon>Gammaproteobacteria</taxon>
        <taxon>Cellvibrionales</taxon>
        <taxon>Microbulbiferaceae</taxon>
        <taxon>Microbulbifer</taxon>
    </lineage>
</organism>
<reference evidence="1" key="1">
    <citation type="journal article" date="2022" name="Arch. Microbiol.">
        <title>Microbulbifer okhotskensis sp. nov., isolated from a deep bottom sediment of the Okhotsk Sea.</title>
        <authorList>
            <person name="Romanenko L."/>
            <person name="Kurilenko V."/>
            <person name="Otstavnykh N."/>
            <person name="Velansky P."/>
            <person name="Isaeva M."/>
            <person name="Mikhailov V."/>
        </authorList>
    </citation>
    <scope>NUCLEOTIDE SEQUENCE</scope>
    <source>
        <strain evidence="1">OS29</strain>
    </source>
</reference>
<evidence type="ECO:0000313" key="2">
    <source>
        <dbReference type="Proteomes" id="UP001139028"/>
    </source>
</evidence>
<dbReference type="EMBL" id="JALBWM010000121">
    <property type="protein sequence ID" value="MCO1336304.1"/>
    <property type="molecule type" value="Genomic_DNA"/>
</dbReference>
<keyword evidence="2" id="KW-1185">Reference proteome</keyword>
<accession>A0A9X2EPZ0</accession>
<protein>
    <submittedName>
        <fullName evidence="1">Uncharacterized protein</fullName>
    </submittedName>
</protein>
<dbReference type="RefSeq" id="WP_252471883.1">
    <property type="nucleotide sequence ID" value="NZ_JALBWM010000121.1"/>
</dbReference>
<dbReference type="AlphaFoldDB" id="A0A9X2EPZ0"/>
<name>A0A9X2EPZ0_9GAMM</name>
<comment type="caution">
    <text evidence="1">The sequence shown here is derived from an EMBL/GenBank/DDBJ whole genome shotgun (WGS) entry which is preliminary data.</text>
</comment>
<evidence type="ECO:0000313" key="1">
    <source>
        <dbReference type="EMBL" id="MCO1336304.1"/>
    </source>
</evidence>
<dbReference type="Proteomes" id="UP001139028">
    <property type="component" value="Unassembled WGS sequence"/>
</dbReference>
<sequence length="180" mass="20585">MEIYKVFTNFTDFMVPHFDIDEVEEKRGDDDFIIDTRPTNYADDWIPLEVQFSLEDGLPEIPTLSMCRNYLVLHESAYKTLEGVLGPYGEFLPCTHQKAKFYLFNPLTIAEDLDAVVPGSVTRKGNLLSGIEFDKAKLKDVPAFRTKESFISIYCTDAFKDIVESEKLDGLLFSTKLTPY</sequence>